<evidence type="ECO:0000256" key="6">
    <source>
        <dbReference type="ARBA" id="ARBA00022792"/>
    </source>
</evidence>
<keyword evidence="5 12" id="KW-0812">Transmembrane</keyword>
<dbReference type="Gene3D" id="1.20.5.260">
    <property type="entry name" value="Cytochrome b-c1 complex subunit 9"/>
    <property type="match status" value="1"/>
</dbReference>
<feature type="compositionally biased region" description="Acidic residues" evidence="11">
    <location>
        <begin position="95"/>
        <end position="119"/>
    </location>
</feature>
<evidence type="ECO:0000313" key="14">
    <source>
        <dbReference type="EMBL" id="CAD9580449.1"/>
    </source>
</evidence>
<dbReference type="AlphaFoldDB" id="A0A6U2P6T3"/>
<comment type="similarity">
    <text evidence="2">Belongs to the UQCR10/QCR9 family.</text>
</comment>
<evidence type="ECO:0000256" key="11">
    <source>
        <dbReference type="SAM" id="MobiDB-lite"/>
    </source>
</evidence>
<evidence type="ECO:0000256" key="1">
    <source>
        <dbReference type="ARBA" id="ARBA00004434"/>
    </source>
</evidence>
<evidence type="ECO:0000256" key="9">
    <source>
        <dbReference type="ARBA" id="ARBA00023128"/>
    </source>
</evidence>
<evidence type="ECO:0000256" key="7">
    <source>
        <dbReference type="ARBA" id="ARBA00022982"/>
    </source>
</evidence>
<dbReference type="EMBL" id="HBGY01015618">
    <property type="protein sequence ID" value="CAD9580445.1"/>
    <property type="molecule type" value="Transcribed_RNA"/>
</dbReference>
<name>A0A6U2P6T3_9STRA</name>
<dbReference type="InterPro" id="IPR008027">
    <property type="entry name" value="QCR9"/>
</dbReference>
<keyword evidence="4" id="KW-0679">Respiratory chain</keyword>
<protein>
    <submittedName>
        <fullName evidence="13">Uncharacterized protein</fullName>
    </submittedName>
</protein>
<reference evidence="13" key="1">
    <citation type="submission" date="2021-01" db="EMBL/GenBank/DDBJ databases">
        <authorList>
            <person name="Corre E."/>
            <person name="Pelletier E."/>
            <person name="Niang G."/>
            <person name="Scheremetjew M."/>
            <person name="Finn R."/>
            <person name="Kale V."/>
            <person name="Holt S."/>
            <person name="Cochrane G."/>
            <person name="Meng A."/>
            <person name="Brown T."/>
            <person name="Cohen L."/>
        </authorList>
    </citation>
    <scope>NUCLEOTIDE SEQUENCE</scope>
    <source>
        <strain evidence="13">B650</strain>
    </source>
</reference>
<evidence type="ECO:0000256" key="10">
    <source>
        <dbReference type="ARBA" id="ARBA00023136"/>
    </source>
</evidence>
<evidence type="ECO:0000256" key="12">
    <source>
        <dbReference type="SAM" id="Phobius"/>
    </source>
</evidence>
<keyword evidence="8 12" id="KW-1133">Transmembrane helix</keyword>
<evidence type="ECO:0000256" key="3">
    <source>
        <dbReference type="ARBA" id="ARBA00022448"/>
    </source>
</evidence>
<feature type="transmembrane region" description="Helical" evidence="12">
    <location>
        <begin position="50"/>
        <end position="69"/>
    </location>
</feature>
<keyword evidence="7" id="KW-0249">Electron transport</keyword>
<accession>A0A6U2P6T3</accession>
<feature type="region of interest" description="Disordered" evidence="11">
    <location>
        <begin position="93"/>
        <end position="119"/>
    </location>
</feature>
<dbReference type="GO" id="GO:0006122">
    <property type="term" value="P:mitochondrial electron transport, ubiquinol to cytochrome c"/>
    <property type="evidence" value="ECO:0007669"/>
    <property type="project" value="InterPro"/>
</dbReference>
<evidence type="ECO:0000256" key="2">
    <source>
        <dbReference type="ARBA" id="ARBA00007856"/>
    </source>
</evidence>
<organism evidence="13">
    <name type="scientific">Leptocylindrus danicus</name>
    <dbReference type="NCBI Taxonomy" id="163516"/>
    <lineage>
        <taxon>Eukaryota</taxon>
        <taxon>Sar</taxon>
        <taxon>Stramenopiles</taxon>
        <taxon>Ochrophyta</taxon>
        <taxon>Bacillariophyta</taxon>
        <taxon>Coscinodiscophyceae</taxon>
        <taxon>Chaetocerotophycidae</taxon>
        <taxon>Leptocylindrales</taxon>
        <taxon>Leptocylindraceae</taxon>
        <taxon>Leptocylindrus</taxon>
    </lineage>
</organism>
<keyword evidence="6" id="KW-0999">Mitochondrion inner membrane</keyword>
<dbReference type="EMBL" id="HBGY01015619">
    <property type="protein sequence ID" value="CAD9580449.1"/>
    <property type="molecule type" value="Transcribed_RNA"/>
</dbReference>
<dbReference type="PANTHER" id="PTHR12980:SF0">
    <property type="entry name" value="CYTOCHROME B-C1 COMPLEX SUBUNIT 9"/>
    <property type="match status" value="1"/>
</dbReference>
<keyword evidence="3" id="KW-0813">Transport</keyword>
<evidence type="ECO:0000256" key="8">
    <source>
        <dbReference type="ARBA" id="ARBA00022989"/>
    </source>
</evidence>
<dbReference type="Pfam" id="PF05365">
    <property type="entry name" value="UCR_UQCRX_QCR9"/>
    <property type="match status" value="1"/>
</dbReference>
<dbReference type="GO" id="GO:0045275">
    <property type="term" value="C:respiratory chain complex III"/>
    <property type="evidence" value="ECO:0007669"/>
    <property type="project" value="InterPro"/>
</dbReference>
<dbReference type="SUPFAM" id="SSF81514">
    <property type="entry name" value="Subunit X (non-heme 7 kDa protein) of cytochrome bc1 complex (Ubiquinol-cytochrome c reductase)"/>
    <property type="match status" value="1"/>
</dbReference>
<keyword evidence="10 12" id="KW-0472">Membrane</keyword>
<sequence length="119" mass="13385">MMFSTLARRSLLQNGRQQLVNNSRRTAASGPPIPASALNQWYNAFGKSNITYVGFVVVGMLVVETMYGFTTDLVWNTVNQGKTFETVDWTKFIVEDDDDDDDEDDEDEEGESGDDDDDE</sequence>
<evidence type="ECO:0000256" key="5">
    <source>
        <dbReference type="ARBA" id="ARBA00022692"/>
    </source>
</evidence>
<dbReference type="GO" id="GO:0005743">
    <property type="term" value="C:mitochondrial inner membrane"/>
    <property type="evidence" value="ECO:0007669"/>
    <property type="project" value="UniProtKB-SubCell"/>
</dbReference>
<dbReference type="PANTHER" id="PTHR12980">
    <property type="entry name" value="UBIQUINOL-CYTOCHROME C REDUCTASE COMPLEX, SUBUNIT X"/>
    <property type="match status" value="1"/>
</dbReference>
<gene>
    <name evidence="13" type="ORF">LDAN0321_LOCUS10128</name>
    <name evidence="14" type="ORF">LDAN0321_LOCUS10129</name>
</gene>
<evidence type="ECO:0000256" key="4">
    <source>
        <dbReference type="ARBA" id="ARBA00022660"/>
    </source>
</evidence>
<keyword evidence="9" id="KW-0496">Mitochondrion</keyword>
<evidence type="ECO:0000313" key="13">
    <source>
        <dbReference type="EMBL" id="CAD9580445.1"/>
    </source>
</evidence>
<comment type="subcellular location">
    <subcellularLocation>
        <location evidence="1">Mitochondrion inner membrane</location>
        <topology evidence="1">Single-pass membrane protein</topology>
    </subcellularLocation>
</comment>
<proteinExistence type="inferred from homology"/>
<dbReference type="InterPro" id="IPR036656">
    <property type="entry name" value="QCR9_sf"/>
</dbReference>